<feature type="transmembrane region" description="Helical" evidence="2">
    <location>
        <begin position="133"/>
        <end position="158"/>
    </location>
</feature>
<feature type="region of interest" description="Disordered" evidence="1">
    <location>
        <begin position="1"/>
        <end position="68"/>
    </location>
</feature>
<keyword evidence="2" id="KW-1133">Transmembrane helix</keyword>
<evidence type="ECO:0000313" key="4">
    <source>
        <dbReference type="Proteomes" id="UP000664382"/>
    </source>
</evidence>
<evidence type="ECO:0000313" key="3">
    <source>
        <dbReference type="EMBL" id="MBO1902343.1"/>
    </source>
</evidence>
<dbReference type="EMBL" id="JAGDYM010000011">
    <property type="protein sequence ID" value="MBO1902343.1"/>
    <property type="molecule type" value="Genomic_DNA"/>
</dbReference>
<feature type="transmembrane region" description="Helical" evidence="2">
    <location>
        <begin position="263"/>
        <end position="282"/>
    </location>
</feature>
<proteinExistence type="predicted"/>
<keyword evidence="2" id="KW-0812">Transmembrane</keyword>
<reference evidence="3" key="1">
    <citation type="submission" date="2021-03" db="EMBL/GenBank/DDBJ databases">
        <title>Leucobacter chromiisoli sp. nov., isolated from chromium-containing soil of chemical plant.</title>
        <authorList>
            <person name="Xu Z."/>
        </authorList>
    </citation>
    <scope>NUCLEOTIDE SEQUENCE</scope>
    <source>
        <strain evidence="3">S27</strain>
    </source>
</reference>
<accession>A0A939MJX5</accession>
<gene>
    <name evidence="3" type="ORF">J4H92_10335</name>
</gene>
<comment type="caution">
    <text evidence="3">The sequence shown here is derived from an EMBL/GenBank/DDBJ whole genome shotgun (WGS) entry which is preliminary data.</text>
</comment>
<dbReference type="RefSeq" id="WP_208098109.1">
    <property type="nucleotide sequence ID" value="NZ_JAGDYM010000011.1"/>
</dbReference>
<protein>
    <submittedName>
        <fullName evidence="3">Uncharacterized protein</fullName>
    </submittedName>
</protein>
<evidence type="ECO:0000256" key="2">
    <source>
        <dbReference type="SAM" id="Phobius"/>
    </source>
</evidence>
<feature type="transmembrane region" description="Helical" evidence="2">
    <location>
        <begin position="178"/>
        <end position="196"/>
    </location>
</feature>
<sequence length="309" mass="31902">MSDERDTQAAGAPVEEAEATTTEVRAAVDRAVAAESNETGSEVADPGPIGTDAVPAEPPATEPFTPVERTEAERPLIALSEELPSAGPAPEPVVETEAPRVPEGKVLVSADHPIAALYMQTPMPPELRGNRGAGVLISLLATLAFALVHAGVIALWLAPSTPPSAFLEELLRAGLWPVVAASVAFFIGLALLVLIVGRAGWWAYVLGGFLVGALVWIGALAGAALTAYQANGAVGLVELIGGDPAAGIDAIDVIRHFGLELPVIGAAIAAREVTVWFGAWIGSRGRKLKRLNAEAIAEYEAALAEVQAK</sequence>
<organism evidence="3 4">
    <name type="scientific">Leucobacter weissii</name>
    <dbReference type="NCBI Taxonomy" id="1983706"/>
    <lineage>
        <taxon>Bacteria</taxon>
        <taxon>Bacillati</taxon>
        <taxon>Actinomycetota</taxon>
        <taxon>Actinomycetes</taxon>
        <taxon>Micrococcales</taxon>
        <taxon>Microbacteriaceae</taxon>
        <taxon>Leucobacter</taxon>
    </lineage>
</organism>
<name>A0A939MJX5_9MICO</name>
<dbReference type="Proteomes" id="UP000664382">
    <property type="component" value="Unassembled WGS sequence"/>
</dbReference>
<feature type="compositionally biased region" description="Low complexity" evidence="1">
    <location>
        <begin position="9"/>
        <end position="35"/>
    </location>
</feature>
<keyword evidence="2" id="KW-0472">Membrane</keyword>
<dbReference type="AlphaFoldDB" id="A0A939MJX5"/>
<feature type="transmembrane region" description="Helical" evidence="2">
    <location>
        <begin position="203"/>
        <end position="228"/>
    </location>
</feature>
<keyword evidence="4" id="KW-1185">Reference proteome</keyword>
<evidence type="ECO:0000256" key="1">
    <source>
        <dbReference type="SAM" id="MobiDB-lite"/>
    </source>
</evidence>